<dbReference type="SUPFAM" id="SSF50993">
    <property type="entry name" value="Peptidase/esterase 'gauge' domain"/>
    <property type="match status" value="1"/>
</dbReference>
<dbReference type="AlphaFoldDB" id="A0A4S4C7W8"/>
<name>A0A4S4C7W8_9BACL</name>
<feature type="chain" id="PRO_5039246049" description="Copper amine oxidase-like N-terminal domain-containing protein" evidence="1">
    <location>
        <begin position="23"/>
        <end position="408"/>
    </location>
</feature>
<dbReference type="Proteomes" id="UP000310636">
    <property type="component" value="Unassembled WGS sequence"/>
</dbReference>
<gene>
    <name evidence="2" type="ORF">E6C55_01895</name>
</gene>
<dbReference type="RefSeq" id="WP_136368085.1">
    <property type="nucleotide sequence ID" value="NZ_SSOB01000002.1"/>
</dbReference>
<protein>
    <recommendedName>
        <fullName evidence="4">Copper amine oxidase-like N-terminal domain-containing protein</fullName>
    </recommendedName>
</protein>
<comment type="caution">
    <text evidence="2">The sequence shown here is derived from an EMBL/GenBank/DDBJ whole genome shotgun (WGS) entry which is preliminary data.</text>
</comment>
<evidence type="ECO:0000313" key="2">
    <source>
        <dbReference type="EMBL" id="THF84083.1"/>
    </source>
</evidence>
<reference evidence="2 3" key="1">
    <citation type="submission" date="2019-04" db="EMBL/GenBank/DDBJ databases">
        <title>Cohnella sp. nov. isolated from preserved vegetables.</title>
        <authorList>
            <person name="Lin S.-Y."/>
            <person name="Hung M.-H."/>
            <person name="Young C.-C."/>
        </authorList>
    </citation>
    <scope>NUCLEOTIDE SEQUENCE [LARGE SCALE GENOMIC DNA]</scope>
    <source>
        <strain evidence="2 3">CC-MHH1044</strain>
    </source>
</reference>
<dbReference type="EMBL" id="SSOB01000002">
    <property type="protein sequence ID" value="THF84083.1"/>
    <property type="molecule type" value="Genomic_DNA"/>
</dbReference>
<keyword evidence="3" id="KW-1185">Reference proteome</keyword>
<evidence type="ECO:0000256" key="1">
    <source>
        <dbReference type="SAM" id="SignalP"/>
    </source>
</evidence>
<sequence length="408" mass="45309">MGRQMGKSRNRLLRSGAGVVLAASLAFGGLAGGASGAAAEGWQLIDYRELWQSPATGNSFYEARIESASGMEREYVYRDSAGGWHRLDDHVIGMGMSSGNEYPSVSYDWATVEERLEAFWRYSTYLDDAKWRVVVGHNYALSPDGKWGLLDGGYNLEKSGRPTYSYFLKNIRTGQVTEWQRSDRRLSWAWLPDGRLLVQRFNSEEQQNEIAVYLPAEDRWQRLVLGSIYGYKAEKGLLVFARNEPTRKQWVYDLRTGAIRAYDSAKDDAWLMTGGASAEEPDREGFPEDPDSLPVTALTVARLNEHVVATSEGTVSVPFAFAGAGKTYIPLRPLLGKFGLDWAFRSEKDAAADPQAANFPYSLSRNGTSVGLDEGNSRVLQDRLYVTPEALKSLGLTVLSVTAAETYE</sequence>
<keyword evidence="1" id="KW-0732">Signal</keyword>
<dbReference type="PROSITE" id="PS51318">
    <property type="entry name" value="TAT"/>
    <property type="match status" value="1"/>
</dbReference>
<proteinExistence type="predicted"/>
<organism evidence="2 3">
    <name type="scientific">Cohnella fermenti</name>
    <dbReference type="NCBI Taxonomy" id="2565925"/>
    <lineage>
        <taxon>Bacteria</taxon>
        <taxon>Bacillati</taxon>
        <taxon>Bacillota</taxon>
        <taxon>Bacilli</taxon>
        <taxon>Bacillales</taxon>
        <taxon>Paenibacillaceae</taxon>
        <taxon>Cohnella</taxon>
    </lineage>
</organism>
<feature type="signal peptide" evidence="1">
    <location>
        <begin position="1"/>
        <end position="22"/>
    </location>
</feature>
<evidence type="ECO:0000313" key="3">
    <source>
        <dbReference type="Proteomes" id="UP000310636"/>
    </source>
</evidence>
<dbReference type="OrthoDB" id="2656156at2"/>
<evidence type="ECO:0008006" key="4">
    <source>
        <dbReference type="Google" id="ProtNLM"/>
    </source>
</evidence>
<accession>A0A4S4C7W8</accession>
<dbReference type="InterPro" id="IPR006311">
    <property type="entry name" value="TAT_signal"/>
</dbReference>